<accession>A0A8J3CIA7</accession>
<dbReference type="EMBL" id="BMZG01000007">
    <property type="protein sequence ID" value="GHA75279.1"/>
    <property type="molecule type" value="Genomic_DNA"/>
</dbReference>
<evidence type="ECO:0000256" key="1">
    <source>
        <dbReference type="SAM" id="Phobius"/>
    </source>
</evidence>
<reference evidence="2" key="1">
    <citation type="journal article" date="2014" name="Int. J. Syst. Evol. Microbiol.">
        <title>Complete genome sequence of Corynebacterium casei LMG S-19264T (=DSM 44701T), isolated from a smear-ripened cheese.</title>
        <authorList>
            <consortium name="US DOE Joint Genome Institute (JGI-PGF)"/>
            <person name="Walter F."/>
            <person name="Albersmeier A."/>
            <person name="Kalinowski J."/>
            <person name="Ruckert C."/>
        </authorList>
    </citation>
    <scope>NUCLEOTIDE SEQUENCE</scope>
    <source>
        <strain evidence="2">KCTC 32501</strain>
    </source>
</reference>
<keyword evidence="1" id="KW-0472">Membrane</keyword>
<reference evidence="2" key="2">
    <citation type="submission" date="2020-09" db="EMBL/GenBank/DDBJ databases">
        <authorList>
            <person name="Sun Q."/>
            <person name="Kim S."/>
        </authorList>
    </citation>
    <scope>NUCLEOTIDE SEQUENCE</scope>
    <source>
        <strain evidence="2">KCTC 32501</strain>
    </source>
</reference>
<dbReference type="PANTHER" id="PTHR34980">
    <property type="entry name" value="INNER MEMBRANE PROTEIN-RELATED-RELATED"/>
    <property type="match status" value="1"/>
</dbReference>
<dbReference type="Pfam" id="PF05656">
    <property type="entry name" value="DUF805"/>
    <property type="match status" value="1"/>
</dbReference>
<keyword evidence="1" id="KW-1133">Transmembrane helix</keyword>
<evidence type="ECO:0000313" key="2">
    <source>
        <dbReference type="EMBL" id="GHA75279.1"/>
    </source>
</evidence>
<keyword evidence="1" id="KW-0812">Transmembrane</keyword>
<feature type="transmembrane region" description="Helical" evidence="1">
    <location>
        <begin position="73"/>
        <end position="94"/>
    </location>
</feature>
<keyword evidence="3" id="KW-1185">Reference proteome</keyword>
<dbReference type="InterPro" id="IPR008523">
    <property type="entry name" value="DUF805"/>
</dbReference>
<dbReference type="PANTHER" id="PTHR34980:SF2">
    <property type="entry name" value="INNER MEMBRANE PROTEIN YHAH-RELATED"/>
    <property type="match status" value="1"/>
</dbReference>
<evidence type="ECO:0000313" key="3">
    <source>
        <dbReference type="Proteomes" id="UP000614287"/>
    </source>
</evidence>
<name>A0A8J3CIA7_9BURK</name>
<comment type="caution">
    <text evidence="2">The sequence shown here is derived from an EMBL/GenBank/DDBJ whole genome shotgun (WGS) entry which is preliminary data.</text>
</comment>
<dbReference type="Proteomes" id="UP000614287">
    <property type="component" value="Unassembled WGS sequence"/>
</dbReference>
<organism evidence="2 3">
    <name type="scientific">Formosimonas limnophila</name>
    <dbReference type="NCBI Taxonomy" id="1384487"/>
    <lineage>
        <taxon>Bacteria</taxon>
        <taxon>Pseudomonadati</taxon>
        <taxon>Pseudomonadota</taxon>
        <taxon>Betaproteobacteria</taxon>
        <taxon>Burkholderiales</taxon>
        <taxon>Burkholderiaceae</taxon>
        <taxon>Formosimonas</taxon>
    </lineage>
</organism>
<dbReference type="GO" id="GO:0005886">
    <property type="term" value="C:plasma membrane"/>
    <property type="evidence" value="ECO:0007669"/>
    <property type="project" value="TreeGrafter"/>
</dbReference>
<sequence>MIILTISISNKIYLRDVTMKEFIDIFMNVVKAKYAQFSGRARRKEFWGFQLVGFVISILLAIIDGILGTMSGGIGMLQGIFALALLIPSVALIIRRLHDTDRSGWWALLCVVPLANIALVVLMFLEGTKGTNRFGSDPKALS</sequence>
<protein>
    <submittedName>
        <fullName evidence="2">DUF805 domain-containing protein</fullName>
    </submittedName>
</protein>
<proteinExistence type="predicted"/>
<dbReference type="AlphaFoldDB" id="A0A8J3CIA7"/>
<feature type="transmembrane region" description="Helical" evidence="1">
    <location>
        <begin position="46"/>
        <end position="67"/>
    </location>
</feature>
<gene>
    <name evidence="2" type="ORF">GCM10009007_15520</name>
</gene>
<feature type="transmembrane region" description="Helical" evidence="1">
    <location>
        <begin position="106"/>
        <end position="125"/>
    </location>
</feature>